<dbReference type="InterPro" id="IPR008906">
    <property type="entry name" value="HATC_C_dom"/>
</dbReference>
<dbReference type="InterPro" id="IPR052035">
    <property type="entry name" value="ZnF_BED_domain_contain"/>
</dbReference>
<accession>A0AA47PA53</accession>
<dbReference type="PANTHER" id="PTHR46481">
    <property type="entry name" value="ZINC FINGER BED DOMAIN-CONTAINING PROTEIN 4"/>
    <property type="match status" value="1"/>
</dbReference>
<feature type="compositionally biased region" description="Basic and acidic residues" evidence="1">
    <location>
        <begin position="212"/>
        <end position="224"/>
    </location>
</feature>
<dbReference type="EMBL" id="JAOPHQ010001154">
    <property type="protein sequence ID" value="KAK0151882.1"/>
    <property type="molecule type" value="Genomic_DNA"/>
</dbReference>
<evidence type="ECO:0000313" key="4">
    <source>
        <dbReference type="Proteomes" id="UP001174136"/>
    </source>
</evidence>
<evidence type="ECO:0000313" key="3">
    <source>
        <dbReference type="EMBL" id="KAK0151882.1"/>
    </source>
</evidence>
<feature type="domain" description="HAT C-terminal dimerisation" evidence="2">
    <location>
        <begin position="250"/>
        <end position="325"/>
    </location>
</feature>
<feature type="region of interest" description="Disordered" evidence="1">
    <location>
        <begin position="212"/>
        <end position="236"/>
    </location>
</feature>
<proteinExistence type="predicted"/>
<evidence type="ECO:0000256" key="1">
    <source>
        <dbReference type="SAM" id="MobiDB-lite"/>
    </source>
</evidence>
<dbReference type="PANTHER" id="PTHR46481:SF9">
    <property type="entry name" value="ZINC FINGER BED DOMAIN-CONTAINING PROTEIN 1-LIKE"/>
    <property type="match status" value="1"/>
</dbReference>
<evidence type="ECO:0000259" key="2">
    <source>
        <dbReference type="Pfam" id="PF05699"/>
    </source>
</evidence>
<dbReference type="Pfam" id="PF05699">
    <property type="entry name" value="Dimer_Tnp_hAT"/>
    <property type="match status" value="1"/>
</dbReference>
<dbReference type="Proteomes" id="UP001174136">
    <property type="component" value="Unassembled WGS sequence"/>
</dbReference>
<name>A0AA47PA53_MERPO</name>
<protein>
    <submittedName>
        <fullName evidence="3">Zinc finger BED domain-containing protein 4</fullName>
    </submittedName>
</protein>
<reference evidence="3" key="1">
    <citation type="journal article" date="2023" name="Front. Mar. Sci.">
        <title>A new Merluccius polli reference genome to investigate the effects of global change in West African waters.</title>
        <authorList>
            <person name="Mateo J.L."/>
            <person name="Blanco-Fernandez C."/>
            <person name="Garcia-Vazquez E."/>
            <person name="Machado-Schiaffino G."/>
        </authorList>
    </citation>
    <scope>NUCLEOTIDE SEQUENCE</scope>
    <source>
        <strain evidence="3">C29</strain>
        <tissue evidence="3">Fin</tissue>
    </source>
</reference>
<dbReference type="SUPFAM" id="SSF53098">
    <property type="entry name" value="Ribonuclease H-like"/>
    <property type="match status" value="2"/>
</dbReference>
<dbReference type="AlphaFoldDB" id="A0AA47PA53"/>
<sequence length="539" mass="60992">MTYVGVGHALKDDRVSRAIGLCKKVVGHFSHSWKKKAAMTEAQRELKLPEHSLITECPTRWGSKEMMIARVLEQLKAISQVLSGDRYARSLIPSWQDVQVLESIHKALHPLLDFTDALSGEEYVSISYLKPVLHLLATSVLAEDQEDTDLTTSIKTKVLAYLKDKYSDPSIQELLDVASFLDPRFKTQYITADNIPTIKTRLKTEMLESARRAYRQEKRSRTETTPRPQGAQPSGEKLLQDCCGLFTEAELNTYLVTPAIDGEEDPLAWWKVHTINFPRLCNMGRKYLCPCDKCSFRASGNIVTCTRSSLKPAKVDMLVFLAKNLNMMKAMMDSGLASFGCMAHSLQLAVHNGVFSQRSVTDVVAICRKIVGHFKHSPLAYLRLQAVQIQLGMKPKRLQQDIPTRWNSTFYMLESMLEKKRALAAYAADYDLPATLSAHQWQLIENFITLLSPFEQLTREVSSSEASAADVIPSVRALRRLLSKQTDTDHGVKTTKTTLLEAVNKRFDQIECDPMFCIATLLDARYKDRYFDEDVKQRA</sequence>
<dbReference type="GO" id="GO:0046983">
    <property type="term" value="F:protein dimerization activity"/>
    <property type="evidence" value="ECO:0007669"/>
    <property type="project" value="InterPro"/>
</dbReference>
<gene>
    <name evidence="3" type="primary">ZBED4_50</name>
    <name evidence="3" type="ORF">N1851_006741</name>
</gene>
<organism evidence="3 4">
    <name type="scientific">Merluccius polli</name>
    <name type="common">Benguela hake</name>
    <name type="synonym">Merluccius cadenati</name>
    <dbReference type="NCBI Taxonomy" id="89951"/>
    <lineage>
        <taxon>Eukaryota</taxon>
        <taxon>Metazoa</taxon>
        <taxon>Chordata</taxon>
        <taxon>Craniata</taxon>
        <taxon>Vertebrata</taxon>
        <taxon>Euteleostomi</taxon>
        <taxon>Actinopterygii</taxon>
        <taxon>Neopterygii</taxon>
        <taxon>Teleostei</taxon>
        <taxon>Neoteleostei</taxon>
        <taxon>Acanthomorphata</taxon>
        <taxon>Zeiogadaria</taxon>
        <taxon>Gadariae</taxon>
        <taxon>Gadiformes</taxon>
        <taxon>Gadoidei</taxon>
        <taxon>Merlucciidae</taxon>
        <taxon>Merluccius</taxon>
    </lineage>
</organism>
<keyword evidence="4" id="KW-1185">Reference proteome</keyword>
<dbReference type="InterPro" id="IPR012337">
    <property type="entry name" value="RNaseH-like_sf"/>
</dbReference>
<comment type="caution">
    <text evidence="3">The sequence shown here is derived from an EMBL/GenBank/DDBJ whole genome shotgun (WGS) entry which is preliminary data.</text>
</comment>